<proteinExistence type="predicted"/>
<feature type="non-terminal residue" evidence="1">
    <location>
        <position position="1"/>
    </location>
</feature>
<protein>
    <submittedName>
        <fullName evidence="1">Uncharacterized protein</fullName>
    </submittedName>
</protein>
<dbReference type="EMBL" id="BARU01021667">
    <property type="protein sequence ID" value="GAH48456.1"/>
    <property type="molecule type" value="Genomic_DNA"/>
</dbReference>
<gene>
    <name evidence="1" type="ORF">S03H2_35427</name>
</gene>
<organism evidence="1">
    <name type="scientific">marine sediment metagenome</name>
    <dbReference type="NCBI Taxonomy" id="412755"/>
    <lineage>
        <taxon>unclassified sequences</taxon>
        <taxon>metagenomes</taxon>
        <taxon>ecological metagenomes</taxon>
    </lineage>
</organism>
<name>X1FS28_9ZZZZ</name>
<accession>X1FS28</accession>
<sequence length="94" mass="10586">IYVPPGDDLMPNIYGFKSTGMSRQKAHELQVKLLFKASNIRMDSGPDQLTIDGRAIHLNYDLKGIMQKVCERWETASLPVGRWSQIAERVLPSG</sequence>
<dbReference type="AlphaFoldDB" id="X1FS28"/>
<reference evidence="1" key="1">
    <citation type="journal article" date="2014" name="Front. Microbiol.">
        <title>High frequency of phylogenetically diverse reductive dehalogenase-homologous genes in deep subseafloor sedimentary metagenomes.</title>
        <authorList>
            <person name="Kawai M."/>
            <person name="Futagami T."/>
            <person name="Toyoda A."/>
            <person name="Takaki Y."/>
            <person name="Nishi S."/>
            <person name="Hori S."/>
            <person name="Arai W."/>
            <person name="Tsubouchi T."/>
            <person name="Morono Y."/>
            <person name="Uchiyama I."/>
            <person name="Ito T."/>
            <person name="Fujiyama A."/>
            <person name="Inagaki F."/>
            <person name="Takami H."/>
        </authorList>
    </citation>
    <scope>NUCLEOTIDE SEQUENCE</scope>
    <source>
        <strain evidence="1">Expedition CK06-06</strain>
    </source>
</reference>
<comment type="caution">
    <text evidence="1">The sequence shown here is derived from an EMBL/GenBank/DDBJ whole genome shotgun (WGS) entry which is preliminary data.</text>
</comment>
<evidence type="ECO:0000313" key="1">
    <source>
        <dbReference type="EMBL" id="GAH48456.1"/>
    </source>
</evidence>